<proteinExistence type="predicted"/>
<organism evidence="1 2">
    <name type="scientific">Halocaridina rubra</name>
    <name type="common">Hawaiian red shrimp</name>
    <dbReference type="NCBI Taxonomy" id="373956"/>
    <lineage>
        <taxon>Eukaryota</taxon>
        <taxon>Metazoa</taxon>
        <taxon>Ecdysozoa</taxon>
        <taxon>Arthropoda</taxon>
        <taxon>Crustacea</taxon>
        <taxon>Multicrustacea</taxon>
        <taxon>Malacostraca</taxon>
        <taxon>Eumalacostraca</taxon>
        <taxon>Eucarida</taxon>
        <taxon>Decapoda</taxon>
        <taxon>Pleocyemata</taxon>
        <taxon>Caridea</taxon>
        <taxon>Atyoidea</taxon>
        <taxon>Atyidae</taxon>
        <taxon>Halocaridina</taxon>
    </lineage>
</organism>
<sequence length="95" mass="10636">MVSVTNEKEQISKITEVLKGDPYRTDDVVVVINSDQYLVAGEPSLASWMVVMETVKQDAAILLASTTQLVLSEKESRRNFTQEIQEANVSYILTE</sequence>
<evidence type="ECO:0000313" key="2">
    <source>
        <dbReference type="Proteomes" id="UP001381693"/>
    </source>
</evidence>
<dbReference type="Proteomes" id="UP001381693">
    <property type="component" value="Unassembled WGS sequence"/>
</dbReference>
<name>A0AAN8ZNN5_HALRR</name>
<protein>
    <submittedName>
        <fullName evidence="1">Uncharacterized protein</fullName>
    </submittedName>
</protein>
<reference evidence="1 2" key="1">
    <citation type="submission" date="2023-11" db="EMBL/GenBank/DDBJ databases">
        <title>Halocaridina rubra genome assembly.</title>
        <authorList>
            <person name="Smith C."/>
        </authorList>
    </citation>
    <scope>NUCLEOTIDE SEQUENCE [LARGE SCALE GENOMIC DNA]</scope>
    <source>
        <strain evidence="1">EP-1</strain>
        <tissue evidence="1">Whole</tissue>
    </source>
</reference>
<evidence type="ECO:0000313" key="1">
    <source>
        <dbReference type="EMBL" id="KAK7013349.1"/>
    </source>
</evidence>
<dbReference type="AlphaFoldDB" id="A0AAN8ZNN5"/>
<keyword evidence="2" id="KW-1185">Reference proteome</keyword>
<dbReference type="EMBL" id="JAXCGZ010023335">
    <property type="protein sequence ID" value="KAK7013349.1"/>
    <property type="molecule type" value="Genomic_DNA"/>
</dbReference>
<accession>A0AAN8ZNN5</accession>
<comment type="caution">
    <text evidence="1">The sequence shown here is derived from an EMBL/GenBank/DDBJ whole genome shotgun (WGS) entry which is preliminary data.</text>
</comment>
<gene>
    <name evidence="1" type="ORF">SK128_020699</name>
</gene>